<protein>
    <recommendedName>
        <fullName evidence="2">Serine aminopeptidase S33 domain-containing protein</fullName>
    </recommendedName>
</protein>
<dbReference type="Pfam" id="PF12146">
    <property type="entry name" value="Hydrolase_4"/>
    <property type="match status" value="1"/>
</dbReference>
<comment type="caution">
    <text evidence="3">The sequence shown here is derived from an EMBL/GenBank/DDBJ whole genome shotgun (WGS) entry which is preliminary data.</text>
</comment>
<dbReference type="InterPro" id="IPR051044">
    <property type="entry name" value="MAG_DAG_Lipase"/>
</dbReference>
<proteinExistence type="predicted"/>
<organism evidence="3">
    <name type="scientific">marine sediment metagenome</name>
    <dbReference type="NCBI Taxonomy" id="412755"/>
    <lineage>
        <taxon>unclassified sequences</taxon>
        <taxon>metagenomes</taxon>
        <taxon>ecological metagenomes</taxon>
    </lineage>
</organism>
<feature type="transmembrane region" description="Helical" evidence="1">
    <location>
        <begin position="37"/>
        <end position="53"/>
    </location>
</feature>
<dbReference type="AlphaFoldDB" id="X1HZJ8"/>
<accession>X1HZJ8</accession>
<dbReference type="EMBL" id="BARU01018678">
    <property type="protein sequence ID" value="GAH59274.1"/>
    <property type="molecule type" value="Genomic_DNA"/>
</dbReference>
<name>X1HZJ8_9ZZZZ</name>
<dbReference type="InterPro" id="IPR029058">
    <property type="entry name" value="AB_hydrolase_fold"/>
</dbReference>
<keyword evidence="1" id="KW-0472">Membrane</keyword>
<keyword evidence="1" id="KW-0812">Transmembrane</keyword>
<dbReference type="PANTHER" id="PTHR11614">
    <property type="entry name" value="PHOSPHOLIPASE-RELATED"/>
    <property type="match status" value="1"/>
</dbReference>
<gene>
    <name evidence="3" type="ORF">S03H2_30851</name>
</gene>
<evidence type="ECO:0000313" key="3">
    <source>
        <dbReference type="EMBL" id="GAH59274.1"/>
    </source>
</evidence>
<dbReference type="Gene3D" id="3.40.50.1820">
    <property type="entry name" value="alpha/beta hydrolase"/>
    <property type="match status" value="1"/>
</dbReference>
<dbReference type="SUPFAM" id="SSF53474">
    <property type="entry name" value="alpha/beta-Hydrolases"/>
    <property type="match status" value="1"/>
</dbReference>
<feature type="domain" description="Serine aminopeptidase S33" evidence="2">
    <location>
        <begin position="1"/>
        <end position="159"/>
    </location>
</feature>
<reference evidence="3" key="1">
    <citation type="journal article" date="2014" name="Front. Microbiol.">
        <title>High frequency of phylogenetically diverse reductive dehalogenase-homologous genes in deep subseafloor sedimentary metagenomes.</title>
        <authorList>
            <person name="Kawai M."/>
            <person name="Futagami T."/>
            <person name="Toyoda A."/>
            <person name="Takaki Y."/>
            <person name="Nishi S."/>
            <person name="Hori S."/>
            <person name="Arai W."/>
            <person name="Tsubouchi T."/>
            <person name="Morono Y."/>
            <person name="Uchiyama I."/>
            <person name="Ito T."/>
            <person name="Fujiyama A."/>
            <person name="Inagaki F."/>
            <person name="Takami H."/>
        </authorList>
    </citation>
    <scope>NUCLEOTIDE SEQUENCE</scope>
    <source>
        <strain evidence="3">Expedition CK06-06</strain>
    </source>
</reference>
<evidence type="ECO:0000256" key="1">
    <source>
        <dbReference type="SAM" id="Phobius"/>
    </source>
</evidence>
<sequence>MGGAVNINYVAEYPENLTGMILFSPAVKIKFSLKKRIMLIFLAIPLLILRIFAPSSRIIGIKGREDEGINNLIHRQYDKTDPYHLEKISIRYLFQLFKYIKKSTSKASKINIPIVIFQGTLDMGVSPEVVSEFYEKLNSDMKELYLIEGGCHCLFTDPNFQDKWHILIEWLKKH</sequence>
<dbReference type="InterPro" id="IPR022742">
    <property type="entry name" value="Hydrolase_4"/>
</dbReference>
<evidence type="ECO:0000259" key="2">
    <source>
        <dbReference type="Pfam" id="PF12146"/>
    </source>
</evidence>
<keyword evidence="1" id="KW-1133">Transmembrane helix</keyword>